<feature type="transmembrane region" description="Helical" evidence="7">
    <location>
        <begin position="248"/>
        <end position="267"/>
    </location>
</feature>
<dbReference type="GO" id="GO:0022857">
    <property type="term" value="F:transmembrane transporter activity"/>
    <property type="evidence" value="ECO:0007669"/>
    <property type="project" value="InterPro"/>
</dbReference>
<dbReference type="InterPro" id="IPR036259">
    <property type="entry name" value="MFS_trans_sf"/>
</dbReference>
<keyword evidence="6 7" id="KW-0472">Membrane</keyword>
<keyword evidence="5 7" id="KW-1133">Transmembrane helix</keyword>
<feature type="transmembrane region" description="Helical" evidence="7">
    <location>
        <begin position="71"/>
        <end position="92"/>
    </location>
</feature>
<feature type="transmembrane region" description="Helical" evidence="7">
    <location>
        <begin position="366"/>
        <end position="387"/>
    </location>
</feature>
<dbReference type="EMBL" id="BORP01000002">
    <property type="protein sequence ID" value="GIO26598.1"/>
    <property type="molecule type" value="Genomic_DNA"/>
</dbReference>
<feature type="transmembrane region" description="Helical" evidence="7">
    <location>
        <begin position="98"/>
        <end position="123"/>
    </location>
</feature>
<feature type="transmembrane region" description="Helical" evidence="7">
    <location>
        <begin position="299"/>
        <end position="320"/>
    </location>
</feature>
<dbReference type="PROSITE" id="PS50850">
    <property type="entry name" value="MFS"/>
    <property type="match status" value="1"/>
</dbReference>
<dbReference type="PANTHER" id="PTHR23513">
    <property type="entry name" value="INTEGRAL MEMBRANE EFFLUX PROTEIN-RELATED"/>
    <property type="match status" value="1"/>
</dbReference>
<evidence type="ECO:0000256" key="3">
    <source>
        <dbReference type="ARBA" id="ARBA00022475"/>
    </source>
</evidence>
<feature type="transmembrane region" description="Helical" evidence="7">
    <location>
        <begin position="274"/>
        <end position="293"/>
    </location>
</feature>
<comment type="subcellular location">
    <subcellularLocation>
        <location evidence="1">Cell membrane</location>
        <topology evidence="1">Multi-pass membrane protein</topology>
    </subcellularLocation>
</comment>
<keyword evidence="10" id="KW-1185">Reference proteome</keyword>
<feature type="transmembrane region" description="Helical" evidence="7">
    <location>
        <begin position="213"/>
        <end position="236"/>
    </location>
</feature>
<evidence type="ECO:0000256" key="2">
    <source>
        <dbReference type="ARBA" id="ARBA00022448"/>
    </source>
</evidence>
<feature type="transmembrane region" description="Helical" evidence="7">
    <location>
        <begin position="47"/>
        <end position="64"/>
    </location>
</feature>
<dbReference type="InterPro" id="IPR020846">
    <property type="entry name" value="MFS_dom"/>
</dbReference>
<organism evidence="9 10">
    <name type="scientific">Ornithinibacillus bavariensis</name>
    <dbReference type="NCBI Taxonomy" id="545502"/>
    <lineage>
        <taxon>Bacteria</taxon>
        <taxon>Bacillati</taxon>
        <taxon>Bacillota</taxon>
        <taxon>Bacilli</taxon>
        <taxon>Bacillales</taxon>
        <taxon>Bacillaceae</taxon>
        <taxon>Ornithinibacillus</taxon>
    </lineage>
</organism>
<evidence type="ECO:0000256" key="7">
    <source>
        <dbReference type="SAM" id="Phobius"/>
    </source>
</evidence>
<dbReference type="PANTHER" id="PTHR23513:SF6">
    <property type="entry name" value="MAJOR FACILITATOR SUPERFAMILY ASSOCIATED DOMAIN-CONTAINING PROTEIN"/>
    <property type="match status" value="1"/>
</dbReference>
<evidence type="ECO:0000256" key="6">
    <source>
        <dbReference type="ARBA" id="ARBA00023136"/>
    </source>
</evidence>
<feature type="transmembrane region" description="Helical" evidence="7">
    <location>
        <begin position="169"/>
        <end position="188"/>
    </location>
</feature>
<evidence type="ECO:0000259" key="8">
    <source>
        <dbReference type="PROSITE" id="PS50850"/>
    </source>
</evidence>
<gene>
    <name evidence="9" type="ORF">J43TS3_12090</name>
</gene>
<keyword evidence="2" id="KW-0813">Transport</keyword>
<dbReference type="InterPro" id="IPR011701">
    <property type="entry name" value="MFS"/>
</dbReference>
<dbReference type="Proteomes" id="UP000676917">
    <property type="component" value="Unassembled WGS sequence"/>
</dbReference>
<proteinExistence type="predicted"/>
<evidence type="ECO:0000256" key="5">
    <source>
        <dbReference type="ARBA" id="ARBA00022989"/>
    </source>
</evidence>
<comment type="caution">
    <text evidence="9">The sequence shown here is derived from an EMBL/GenBank/DDBJ whole genome shotgun (WGS) entry which is preliminary data.</text>
</comment>
<dbReference type="Gene3D" id="1.20.1250.20">
    <property type="entry name" value="MFS general substrate transporter like domains"/>
    <property type="match status" value="1"/>
</dbReference>
<evidence type="ECO:0000256" key="4">
    <source>
        <dbReference type="ARBA" id="ARBA00022692"/>
    </source>
</evidence>
<keyword evidence="4 7" id="KW-0812">Transmembrane</keyword>
<keyword evidence="3" id="KW-1003">Cell membrane</keyword>
<accession>A0A919X9L8</accession>
<evidence type="ECO:0000313" key="10">
    <source>
        <dbReference type="Proteomes" id="UP000676917"/>
    </source>
</evidence>
<dbReference type="GO" id="GO:0005886">
    <property type="term" value="C:plasma membrane"/>
    <property type="evidence" value="ECO:0007669"/>
    <property type="project" value="UniProtKB-SubCell"/>
</dbReference>
<evidence type="ECO:0000313" key="9">
    <source>
        <dbReference type="EMBL" id="GIO26598.1"/>
    </source>
</evidence>
<name>A0A919X9L8_9BACI</name>
<feature type="transmembrane region" description="Helical" evidence="7">
    <location>
        <begin position="340"/>
        <end position="360"/>
    </location>
</feature>
<sequence>MFHHKSFRAIWLSNATSELGGALLTACNSILIYQLTGSATALGSVWLIYYIPSFFMQLFIGPYIDRWSRKWIMIGCQIIRFLLALGLLISLLLDNFTIVFILVIQIIIGLIMPIFSPANQAILPTIMEKEQLSRANASLDSVRQVMVITGPIVSGVFVDFFALEWVINIIVLAFAISTIQLLSIHENYQRSKTRKPWLHEFQEGLKHYGKHRLVVWLGVFFGFVQFGVGVTIVTTIPYITTILDQPYSAYGIFMAGFPIGYLIGAFINQKIGNLRGLGILFATLFISGCTYLSLGFTPWYTLAVITELIAGIVIALFNIYNITLIQQVIPNDVMGKVTSVRLLIMRTMMPLGILFATISADFIGIRVLYLVIGSVICITAAFGYWYLSRQQLSQTVPL</sequence>
<dbReference type="SUPFAM" id="SSF103473">
    <property type="entry name" value="MFS general substrate transporter"/>
    <property type="match status" value="1"/>
</dbReference>
<protein>
    <submittedName>
        <fullName evidence="9">MFS transporter</fullName>
    </submittedName>
</protein>
<dbReference type="AlphaFoldDB" id="A0A919X9L8"/>
<dbReference type="CDD" id="cd06173">
    <property type="entry name" value="MFS_MefA_like"/>
    <property type="match status" value="1"/>
</dbReference>
<evidence type="ECO:0000256" key="1">
    <source>
        <dbReference type="ARBA" id="ARBA00004651"/>
    </source>
</evidence>
<dbReference type="RefSeq" id="WP_212920118.1">
    <property type="nucleotide sequence ID" value="NZ_BORP01000002.1"/>
</dbReference>
<feature type="transmembrane region" description="Helical" evidence="7">
    <location>
        <begin position="12"/>
        <end position="35"/>
    </location>
</feature>
<reference evidence="9" key="1">
    <citation type="submission" date="2021-03" db="EMBL/GenBank/DDBJ databases">
        <title>Antimicrobial resistance genes in bacteria isolated from Japanese honey, and their potential for conferring macrolide and lincosamide resistance in the American foulbrood pathogen Paenibacillus larvae.</title>
        <authorList>
            <person name="Okamoto M."/>
            <person name="Kumagai M."/>
            <person name="Kanamori H."/>
            <person name="Takamatsu D."/>
        </authorList>
    </citation>
    <scope>NUCLEOTIDE SEQUENCE</scope>
    <source>
        <strain evidence="9">J43TS3</strain>
    </source>
</reference>
<dbReference type="Pfam" id="PF07690">
    <property type="entry name" value="MFS_1"/>
    <property type="match status" value="1"/>
</dbReference>
<feature type="domain" description="Major facilitator superfamily (MFS) profile" evidence="8">
    <location>
        <begin position="6"/>
        <end position="391"/>
    </location>
</feature>